<name>A0A0E9QQU4_ANGAN</name>
<organism evidence="1">
    <name type="scientific">Anguilla anguilla</name>
    <name type="common">European freshwater eel</name>
    <name type="synonym">Muraena anguilla</name>
    <dbReference type="NCBI Taxonomy" id="7936"/>
    <lineage>
        <taxon>Eukaryota</taxon>
        <taxon>Metazoa</taxon>
        <taxon>Chordata</taxon>
        <taxon>Craniata</taxon>
        <taxon>Vertebrata</taxon>
        <taxon>Euteleostomi</taxon>
        <taxon>Actinopterygii</taxon>
        <taxon>Neopterygii</taxon>
        <taxon>Teleostei</taxon>
        <taxon>Anguilliformes</taxon>
        <taxon>Anguillidae</taxon>
        <taxon>Anguilla</taxon>
    </lineage>
</organism>
<accession>A0A0E9QQU4</accession>
<reference evidence="1" key="2">
    <citation type="journal article" date="2015" name="Fish Shellfish Immunol.">
        <title>Early steps in the European eel (Anguilla anguilla)-Vibrio vulnificus interaction in the gills: Role of the RtxA13 toxin.</title>
        <authorList>
            <person name="Callol A."/>
            <person name="Pajuelo D."/>
            <person name="Ebbesson L."/>
            <person name="Teles M."/>
            <person name="MacKenzie S."/>
            <person name="Amaro C."/>
        </authorList>
    </citation>
    <scope>NUCLEOTIDE SEQUENCE</scope>
</reference>
<proteinExistence type="predicted"/>
<reference evidence="1" key="1">
    <citation type="submission" date="2014-11" db="EMBL/GenBank/DDBJ databases">
        <authorList>
            <person name="Amaro Gonzalez C."/>
        </authorList>
    </citation>
    <scope>NUCLEOTIDE SEQUENCE</scope>
</reference>
<dbReference type="EMBL" id="GBXM01090109">
    <property type="protein sequence ID" value="JAH18468.1"/>
    <property type="molecule type" value="Transcribed_RNA"/>
</dbReference>
<sequence length="26" mass="2972">MGNILKWPVYSRESQLKHSSIARGLT</sequence>
<protein>
    <submittedName>
        <fullName evidence="1">Uncharacterized protein</fullName>
    </submittedName>
</protein>
<evidence type="ECO:0000313" key="1">
    <source>
        <dbReference type="EMBL" id="JAH18468.1"/>
    </source>
</evidence>
<dbReference type="AlphaFoldDB" id="A0A0E9QQU4"/>